<evidence type="ECO:0000313" key="3">
    <source>
        <dbReference type="Proteomes" id="UP000660554"/>
    </source>
</evidence>
<dbReference type="EMBL" id="BNDV01000010">
    <property type="protein sequence ID" value="GHI15529.1"/>
    <property type="molecule type" value="Genomic_DNA"/>
</dbReference>
<proteinExistence type="predicted"/>
<sequence>MTVTGTTTGVVTPRPTRAGIVRTWARSLTAVLRRRPVPAGLRHSAGVKQLVLVLTATEIVVAALLSSMLPAVARPLHTAFEMAVVLAWLGLVAALARHPHQVDEDVVVLRTGFLGDVTLPRAAVRGATPVVRTVPGRGPRPVPDEPVAVACSVGGSLNVAIRLDPPVRLDLGLTGPVDAATVYGCVDDLPALAAALRRTAPGPSRHGD</sequence>
<keyword evidence="1" id="KW-1133">Transmembrane helix</keyword>
<name>A0ABQ3NS03_STRVG</name>
<evidence type="ECO:0008006" key="4">
    <source>
        <dbReference type="Google" id="ProtNLM"/>
    </source>
</evidence>
<keyword evidence="3" id="KW-1185">Reference proteome</keyword>
<keyword evidence="1" id="KW-0812">Transmembrane</keyword>
<dbReference type="GeneID" id="86958686"/>
<protein>
    <recommendedName>
        <fullName evidence="4">Integral membrane protein</fullName>
    </recommendedName>
</protein>
<keyword evidence="1" id="KW-0472">Membrane</keyword>
<feature type="transmembrane region" description="Helical" evidence="1">
    <location>
        <begin position="50"/>
        <end position="73"/>
    </location>
</feature>
<gene>
    <name evidence="2" type="ORF">Scinn_49920</name>
</gene>
<reference evidence="3" key="1">
    <citation type="submission" date="2020-09" db="EMBL/GenBank/DDBJ databases">
        <title>Whole genome shotgun sequence of Streptomyces cinnamonensis NBRC 15873.</title>
        <authorList>
            <person name="Komaki H."/>
            <person name="Tamura T."/>
        </authorList>
    </citation>
    <scope>NUCLEOTIDE SEQUENCE [LARGE SCALE GENOMIC DNA]</scope>
    <source>
        <strain evidence="3">NBRC 15873</strain>
    </source>
</reference>
<organism evidence="2 3">
    <name type="scientific">Streptomyces virginiae</name>
    <name type="common">Streptomyces cinnamonensis</name>
    <dbReference type="NCBI Taxonomy" id="1961"/>
    <lineage>
        <taxon>Bacteria</taxon>
        <taxon>Bacillati</taxon>
        <taxon>Actinomycetota</taxon>
        <taxon>Actinomycetes</taxon>
        <taxon>Kitasatosporales</taxon>
        <taxon>Streptomycetaceae</taxon>
        <taxon>Streptomyces</taxon>
    </lineage>
</organism>
<evidence type="ECO:0000313" key="2">
    <source>
        <dbReference type="EMBL" id="GHI15529.1"/>
    </source>
</evidence>
<dbReference type="Proteomes" id="UP000660554">
    <property type="component" value="Unassembled WGS sequence"/>
</dbReference>
<comment type="caution">
    <text evidence="2">The sequence shown here is derived from an EMBL/GenBank/DDBJ whole genome shotgun (WGS) entry which is preliminary data.</text>
</comment>
<accession>A0ABQ3NS03</accession>
<evidence type="ECO:0000256" key="1">
    <source>
        <dbReference type="SAM" id="Phobius"/>
    </source>
</evidence>
<dbReference type="RefSeq" id="WP_053672508.1">
    <property type="nucleotide sequence ID" value="NZ_BMRU01000073.1"/>
</dbReference>